<gene>
    <name evidence="2" type="ORF">B0W48_07305</name>
</gene>
<name>A0A1Q2GWY0_9GAMM</name>
<accession>A0A1Q2GWY0</accession>
<sequence length="183" mass="20540">MLFISSSIIAGADAFAFSIIQYVLFEKQKGLKILQKLQSAIKYIANSAQVKGFPSTGNLNEARNFLDNFIAELQHQIKIYQRHYSGISTNSAKKFVSTLTSLLSIHANVDKNTLKIGIESIRVNSNEVIHSEALSNEELSKHFNFYTTMFRQLAKIILDECSFPQKLSLPGQDFWLIGDCSGQ</sequence>
<dbReference type="Proteomes" id="UP000188243">
    <property type="component" value="Chromosome"/>
</dbReference>
<evidence type="ECO:0000313" key="2">
    <source>
        <dbReference type="EMBL" id="AQP99623.1"/>
    </source>
</evidence>
<keyword evidence="1" id="KW-0812">Transmembrane</keyword>
<keyword evidence="1" id="KW-0472">Membrane</keyword>
<dbReference type="EMBL" id="CP019628">
    <property type="protein sequence ID" value="AQP99623.1"/>
    <property type="molecule type" value="Genomic_DNA"/>
</dbReference>
<dbReference type="RefSeq" id="WP_077536383.1">
    <property type="nucleotide sequence ID" value="NZ_CP019628.1"/>
</dbReference>
<proteinExistence type="predicted"/>
<evidence type="ECO:0000256" key="1">
    <source>
        <dbReference type="SAM" id="Phobius"/>
    </source>
</evidence>
<evidence type="ECO:0000313" key="3">
    <source>
        <dbReference type="Proteomes" id="UP000188243"/>
    </source>
</evidence>
<organism evidence="2 3">
    <name type="scientific">Pseudoalteromonas aliena</name>
    <dbReference type="NCBI Taxonomy" id="247523"/>
    <lineage>
        <taxon>Bacteria</taxon>
        <taxon>Pseudomonadati</taxon>
        <taxon>Pseudomonadota</taxon>
        <taxon>Gammaproteobacteria</taxon>
        <taxon>Alteromonadales</taxon>
        <taxon>Pseudoalteromonadaceae</taxon>
        <taxon>Pseudoalteromonas</taxon>
    </lineage>
</organism>
<dbReference type="KEGG" id="paln:B0W48_07305"/>
<protein>
    <submittedName>
        <fullName evidence="2">Uncharacterized protein</fullName>
    </submittedName>
</protein>
<dbReference type="AlphaFoldDB" id="A0A1Q2GWY0"/>
<keyword evidence="1" id="KW-1133">Transmembrane helix</keyword>
<reference evidence="2 3" key="1">
    <citation type="submission" date="2017-02" db="EMBL/GenBank/DDBJ databases">
        <title>Complete genome sequence of the cold-active Pseudoalteromonas aliena strain EH1 isolated from Arctic seawater.</title>
        <authorList>
            <person name="Kim E."/>
            <person name="Heo E."/>
            <person name="Kim H."/>
            <person name="Kim D."/>
        </authorList>
    </citation>
    <scope>NUCLEOTIDE SEQUENCE [LARGE SCALE GENOMIC DNA]</scope>
    <source>
        <strain evidence="2 3">EH1</strain>
    </source>
</reference>
<feature type="transmembrane region" description="Helical" evidence="1">
    <location>
        <begin position="6"/>
        <end position="25"/>
    </location>
</feature>